<protein>
    <submittedName>
        <fullName evidence="3">Uncharacterized protein</fullName>
    </submittedName>
</protein>
<evidence type="ECO:0000256" key="1">
    <source>
        <dbReference type="SAM" id="MobiDB-lite"/>
    </source>
</evidence>
<evidence type="ECO:0000313" key="4">
    <source>
        <dbReference type="Proteomes" id="UP001219525"/>
    </source>
</evidence>
<gene>
    <name evidence="3" type="ORF">GGX14DRAFT_624941</name>
</gene>
<feature type="compositionally biased region" description="Low complexity" evidence="1">
    <location>
        <begin position="351"/>
        <end position="370"/>
    </location>
</feature>
<keyword evidence="4" id="KW-1185">Reference proteome</keyword>
<feature type="region of interest" description="Disordered" evidence="1">
    <location>
        <begin position="349"/>
        <end position="395"/>
    </location>
</feature>
<proteinExistence type="predicted"/>
<feature type="signal peptide" evidence="2">
    <location>
        <begin position="1"/>
        <end position="17"/>
    </location>
</feature>
<feature type="chain" id="PRO_5042047105" evidence="2">
    <location>
        <begin position="18"/>
        <end position="395"/>
    </location>
</feature>
<dbReference type="AlphaFoldDB" id="A0AAD6VIT0"/>
<sequence length="395" mass="42774">MWPTASLLAATVLLGNGSITQHSTAFKPKDLDEGQNGSHSSEGRQMGLYEADGRMPDMTFLINGRDEPRIAFNYRALGAREAAVAPKDSTPFTHAPRPTVDFFAQQSGCNIPAQATGIMESVNGDSGFLLASAKPGYTTDLYPMLSMSKISPCFADILFPTEYYYDRSWWAPHFSHPDNIPWEAKKVLACMRAHLPCKLALIKLTCGPCGHADWRRMSTGGMITVVFRSNRIVTCHGPKNIRNISSAEMPYESIGSNDHHFARFRLVDISRSRPDSDLVDATSKITLFAETLCADGCDRAAVMSGTISRRAGGSLRVGLLRFLLLNLQAQMSKTADSVVYASLAVPHVQHSGQSGPASGPSPGRARVWAARARRRAGPGLHQGSGPGLGFRKPGP</sequence>
<organism evidence="3 4">
    <name type="scientific">Mycena pura</name>
    <dbReference type="NCBI Taxonomy" id="153505"/>
    <lineage>
        <taxon>Eukaryota</taxon>
        <taxon>Fungi</taxon>
        <taxon>Dikarya</taxon>
        <taxon>Basidiomycota</taxon>
        <taxon>Agaricomycotina</taxon>
        <taxon>Agaricomycetes</taxon>
        <taxon>Agaricomycetidae</taxon>
        <taxon>Agaricales</taxon>
        <taxon>Marasmiineae</taxon>
        <taxon>Mycenaceae</taxon>
        <taxon>Mycena</taxon>
    </lineage>
</organism>
<dbReference type="Proteomes" id="UP001219525">
    <property type="component" value="Unassembled WGS sequence"/>
</dbReference>
<accession>A0AAD6VIT0</accession>
<keyword evidence="2" id="KW-0732">Signal</keyword>
<evidence type="ECO:0000256" key="2">
    <source>
        <dbReference type="SAM" id="SignalP"/>
    </source>
</evidence>
<feature type="region of interest" description="Disordered" evidence="1">
    <location>
        <begin position="24"/>
        <end position="44"/>
    </location>
</feature>
<evidence type="ECO:0000313" key="3">
    <source>
        <dbReference type="EMBL" id="KAJ7210793.1"/>
    </source>
</evidence>
<reference evidence="3" key="1">
    <citation type="submission" date="2023-03" db="EMBL/GenBank/DDBJ databases">
        <title>Massive genome expansion in bonnet fungi (Mycena s.s.) driven by repeated elements and novel gene families across ecological guilds.</title>
        <authorList>
            <consortium name="Lawrence Berkeley National Laboratory"/>
            <person name="Harder C.B."/>
            <person name="Miyauchi S."/>
            <person name="Viragh M."/>
            <person name="Kuo A."/>
            <person name="Thoen E."/>
            <person name="Andreopoulos B."/>
            <person name="Lu D."/>
            <person name="Skrede I."/>
            <person name="Drula E."/>
            <person name="Henrissat B."/>
            <person name="Morin E."/>
            <person name="Kohler A."/>
            <person name="Barry K."/>
            <person name="LaButti K."/>
            <person name="Morin E."/>
            <person name="Salamov A."/>
            <person name="Lipzen A."/>
            <person name="Mereny Z."/>
            <person name="Hegedus B."/>
            <person name="Baldrian P."/>
            <person name="Stursova M."/>
            <person name="Weitz H."/>
            <person name="Taylor A."/>
            <person name="Grigoriev I.V."/>
            <person name="Nagy L.G."/>
            <person name="Martin F."/>
            <person name="Kauserud H."/>
        </authorList>
    </citation>
    <scope>NUCLEOTIDE SEQUENCE</scope>
    <source>
        <strain evidence="3">9144</strain>
    </source>
</reference>
<comment type="caution">
    <text evidence="3">The sequence shown here is derived from an EMBL/GenBank/DDBJ whole genome shotgun (WGS) entry which is preliminary data.</text>
</comment>
<dbReference type="EMBL" id="JARJCW010000027">
    <property type="protein sequence ID" value="KAJ7210793.1"/>
    <property type="molecule type" value="Genomic_DNA"/>
</dbReference>
<name>A0AAD6VIT0_9AGAR</name>